<name>A0ABX1X169_9BACT</name>
<evidence type="ECO:0000256" key="1">
    <source>
        <dbReference type="SAM" id="SignalP"/>
    </source>
</evidence>
<dbReference type="SUPFAM" id="SSF52833">
    <property type="entry name" value="Thioredoxin-like"/>
    <property type="match status" value="1"/>
</dbReference>
<organism evidence="2 3">
    <name type="scientific">Marinifilum caeruleilacunae</name>
    <dbReference type="NCBI Taxonomy" id="2499076"/>
    <lineage>
        <taxon>Bacteria</taxon>
        <taxon>Pseudomonadati</taxon>
        <taxon>Bacteroidota</taxon>
        <taxon>Bacteroidia</taxon>
        <taxon>Marinilabiliales</taxon>
        <taxon>Marinifilaceae</taxon>
    </lineage>
</organism>
<dbReference type="EMBL" id="RZNH01000054">
    <property type="protein sequence ID" value="NOU62148.1"/>
    <property type="molecule type" value="Genomic_DNA"/>
</dbReference>
<feature type="signal peptide" evidence="1">
    <location>
        <begin position="1"/>
        <end position="19"/>
    </location>
</feature>
<dbReference type="InterPro" id="IPR036249">
    <property type="entry name" value="Thioredoxin-like_sf"/>
</dbReference>
<gene>
    <name evidence="2" type="ORF">ELS83_20305</name>
</gene>
<evidence type="ECO:0000313" key="3">
    <source>
        <dbReference type="Proteomes" id="UP000732105"/>
    </source>
</evidence>
<keyword evidence="3" id="KW-1185">Reference proteome</keyword>
<accession>A0ABX1X169</accession>
<evidence type="ECO:0000313" key="2">
    <source>
        <dbReference type="EMBL" id="NOU62148.1"/>
    </source>
</evidence>
<protein>
    <submittedName>
        <fullName evidence="2">Thioredoxin family protein</fullName>
    </submittedName>
</protein>
<feature type="chain" id="PRO_5047426017" evidence="1">
    <location>
        <begin position="20"/>
        <end position="169"/>
    </location>
</feature>
<dbReference type="Proteomes" id="UP000732105">
    <property type="component" value="Unassembled WGS sequence"/>
</dbReference>
<comment type="caution">
    <text evidence="2">The sequence shown here is derived from an EMBL/GenBank/DDBJ whole genome shotgun (WGS) entry which is preliminary data.</text>
</comment>
<dbReference type="Gene3D" id="3.40.30.10">
    <property type="entry name" value="Glutaredoxin"/>
    <property type="match status" value="1"/>
</dbReference>
<reference evidence="2 3" key="1">
    <citation type="submission" date="2018-12" db="EMBL/GenBank/DDBJ databases">
        <title>Marinifilum JC070 sp. nov., a marine bacterium isolated from Yongle Blue Hole in the South China Sea.</title>
        <authorList>
            <person name="Fu T."/>
        </authorList>
    </citation>
    <scope>NUCLEOTIDE SEQUENCE [LARGE SCALE GENOMIC DNA]</scope>
    <source>
        <strain evidence="2 3">JC070</strain>
    </source>
</reference>
<dbReference type="RefSeq" id="WP_171597409.1">
    <property type="nucleotide sequence ID" value="NZ_RZNH01000054.1"/>
</dbReference>
<proteinExistence type="predicted"/>
<sequence length="169" mass="19724">MNKILILLFFLGISSSLFSQNKTIEDTRLKKQVLYGKLNLQAFEMDLCKDWYTKEYKSFTAKKGVVNKLGKQSFENIRIDLILASWCHDSHREVPRFIKILEKIQFPFDQLHMNALDTNKESPDYDAKANKVSRVPTVIVYRNDLEIGRIIETPIKSLEKDLLKILSKN</sequence>
<keyword evidence="1" id="KW-0732">Signal</keyword>